<sequence length="332" mass="38247">MHSVLCISEMKNANMPVPSNKFYNDLDDTYAYAGYHESCENMEKNSGNYTKAALLCMGLNGNLKNYDELNISQKMINYKCNYLSLWAHDRLLKLEKKEQTSTKSIMLSIWIKSNQYEAECSPSEFAAYVDNTDYIKEKSLYDYALNYEELENRCKKCDIIPCTKKLAKYITESQELYLKVKIECKFSQDTNIQRSCIALRDIQKIYPNDELLNPMCERIEDGGKSYRNHERRGWEGELTDSYSFGSHSSGDASSSYSYKAIGTSLPILAVLPIGFVLYKFTRLGSMVRNLLRRGRINGMNSHDEFTNELLEDTYDDQAYPGITETYIGYQAT</sequence>
<dbReference type="AlphaFoldDB" id="A0A1A9AT95"/>
<organism evidence="1 2">
    <name type="scientific">Plasmodium ovale wallikeri</name>
    <dbReference type="NCBI Taxonomy" id="864142"/>
    <lineage>
        <taxon>Eukaryota</taxon>
        <taxon>Sar</taxon>
        <taxon>Alveolata</taxon>
        <taxon>Apicomplexa</taxon>
        <taxon>Aconoidasida</taxon>
        <taxon>Haemosporida</taxon>
        <taxon>Plasmodiidae</taxon>
        <taxon>Plasmodium</taxon>
        <taxon>Plasmodium (Plasmodium)</taxon>
    </lineage>
</organism>
<evidence type="ECO:0000313" key="2">
    <source>
        <dbReference type="Proteomes" id="UP000078550"/>
    </source>
</evidence>
<proteinExistence type="predicted"/>
<accession>A0A1A9AT95</accession>
<name>A0A1A9AT95_PLAOA</name>
<dbReference type="Proteomes" id="UP000078550">
    <property type="component" value="Unassembled WGS sequence"/>
</dbReference>
<dbReference type="EMBL" id="FLRE01003269">
    <property type="protein sequence ID" value="SBT59383.1"/>
    <property type="molecule type" value="Genomic_DNA"/>
</dbReference>
<dbReference type="Pfam" id="PF05795">
    <property type="entry name" value="Plasmodium_Vir"/>
    <property type="match status" value="2"/>
</dbReference>
<reference evidence="2" key="1">
    <citation type="submission" date="2016-05" db="EMBL/GenBank/DDBJ databases">
        <authorList>
            <person name="Naeem Raeece"/>
        </authorList>
    </citation>
    <scope>NUCLEOTIDE SEQUENCE [LARGE SCALE GENOMIC DNA]</scope>
</reference>
<evidence type="ECO:0000313" key="1">
    <source>
        <dbReference type="EMBL" id="SBT59383.1"/>
    </source>
</evidence>
<gene>
    <name evidence="1" type="ORF">POVWA2_095650</name>
</gene>
<dbReference type="InterPro" id="IPR008780">
    <property type="entry name" value="Plasmodium_Vir"/>
</dbReference>
<protein>
    <submittedName>
        <fullName evidence="1">PIR Superfamily Protein</fullName>
    </submittedName>
</protein>